<reference evidence="2" key="1">
    <citation type="journal article" date="2021" name="Int. J. Syst. Evol. Microbiol.">
        <title>Actinocatenispora comari sp. nov., an endophytic actinomycete isolated from aerial parts of Comarum salesowianum.</title>
        <authorList>
            <person name="Oyunbileg N."/>
            <person name="Iizaka Y."/>
            <person name="Hamada M."/>
            <person name="Davaapurev B.O."/>
            <person name="Fukumoto A."/>
            <person name="Tsetseg B."/>
            <person name="Kato F."/>
            <person name="Tamura T."/>
            <person name="Batkhuu J."/>
            <person name="Anzai Y."/>
        </authorList>
    </citation>
    <scope>NUCLEOTIDE SEQUENCE [LARGE SCALE GENOMIC DNA]</scope>
    <source>
        <strain evidence="2">NUM-2625</strain>
    </source>
</reference>
<name>A0A8J4EIU0_9ACTN</name>
<evidence type="ECO:0000313" key="1">
    <source>
        <dbReference type="EMBL" id="GIL25315.1"/>
    </source>
</evidence>
<dbReference type="AlphaFoldDB" id="A0A8J4EIU0"/>
<dbReference type="EMBL" id="BOPO01000006">
    <property type="protein sequence ID" value="GIL25315.1"/>
    <property type="molecule type" value="Genomic_DNA"/>
</dbReference>
<keyword evidence="2" id="KW-1185">Reference proteome</keyword>
<accession>A0A8J4EIU0</accession>
<proteinExistence type="predicted"/>
<dbReference type="Proteomes" id="UP000614996">
    <property type="component" value="Unassembled WGS sequence"/>
</dbReference>
<sequence length="121" mass="12792">MLPCDLRYVELVIQSTNAQRSAVGQRLAMRLACCKCSTASLSRAGMVSYAVATVSRGRLASVDRWPTPGVFLAGAPEWRGTLRQSLILGGAALWKVGLLASHGAIKQGCRLLTGGFGVSSR</sequence>
<evidence type="ECO:0000313" key="2">
    <source>
        <dbReference type="Proteomes" id="UP000614996"/>
    </source>
</evidence>
<gene>
    <name evidence="1" type="ORF">NUM_05700</name>
</gene>
<organism evidence="1 2">
    <name type="scientific">Actinocatenispora comari</name>
    <dbReference type="NCBI Taxonomy" id="2807577"/>
    <lineage>
        <taxon>Bacteria</taxon>
        <taxon>Bacillati</taxon>
        <taxon>Actinomycetota</taxon>
        <taxon>Actinomycetes</taxon>
        <taxon>Micromonosporales</taxon>
        <taxon>Micromonosporaceae</taxon>
        <taxon>Actinocatenispora</taxon>
    </lineage>
</organism>
<comment type="caution">
    <text evidence="1">The sequence shown here is derived from an EMBL/GenBank/DDBJ whole genome shotgun (WGS) entry which is preliminary data.</text>
</comment>
<protein>
    <submittedName>
        <fullName evidence="1">Uncharacterized protein</fullName>
    </submittedName>
</protein>